<evidence type="ECO:0000313" key="3">
    <source>
        <dbReference type="Proteomes" id="UP001164746"/>
    </source>
</evidence>
<feature type="signal peptide" evidence="1">
    <location>
        <begin position="1"/>
        <end position="22"/>
    </location>
</feature>
<gene>
    <name evidence="2" type="ORF">MAR_035804</name>
</gene>
<organism evidence="2 3">
    <name type="scientific">Mya arenaria</name>
    <name type="common">Soft-shell clam</name>
    <dbReference type="NCBI Taxonomy" id="6604"/>
    <lineage>
        <taxon>Eukaryota</taxon>
        <taxon>Metazoa</taxon>
        <taxon>Spiralia</taxon>
        <taxon>Lophotrochozoa</taxon>
        <taxon>Mollusca</taxon>
        <taxon>Bivalvia</taxon>
        <taxon>Autobranchia</taxon>
        <taxon>Heteroconchia</taxon>
        <taxon>Euheterodonta</taxon>
        <taxon>Imparidentia</taxon>
        <taxon>Neoheterodontei</taxon>
        <taxon>Myida</taxon>
        <taxon>Myoidea</taxon>
        <taxon>Myidae</taxon>
        <taxon>Mya</taxon>
    </lineage>
</organism>
<keyword evidence="3" id="KW-1185">Reference proteome</keyword>
<evidence type="ECO:0000256" key="1">
    <source>
        <dbReference type="SAM" id="SignalP"/>
    </source>
</evidence>
<keyword evidence="1" id="KW-0732">Signal</keyword>
<dbReference type="CDD" id="cd11304">
    <property type="entry name" value="Cadherin_repeat"/>
    <property type="match status" value="1"/>
</dbReference>
<dbReference type="Proteomes" id="UP001164746">
    <property type="component" value="Chromosome 7"/>
</dbReference>
<evidence type="ECO:0000313" key="2">
    <source>
        <dbReference type="EMBL" id="WAR10728.1"/>
    </source>
</evidence>
<sequence length="227" mass="23365">MDFRTFAACLIMTVCFIKQSDAAAITAWAETGGNSATITGASGSMTVATVTDNIAAGGTLFTVTATPNTAVTYAFDTNGNPGSIAATAITAGVVTIVAALDVTKPTTYEFVIVYSSNYTNCLQHSCHMEPTNFAVSAGAVTTAVAMSASTKAGYAITVTATDANSKTSVANVWIVVGICSGAMKITITAALSSKNMLIYVKEKLRGYNQTRSSLLTILVFEGTAIKS</sequence>
<name>A0ABY7EL67_MYAAR</name>
<accession>A0ABY7EL67</accession>
<reference evidence="2" key="1">
    <citation type="submission" date="2022-11" db="EMBL/GenBank/DDBJ databases">
        <title>Centuries of genome instability and evolution in soft-shell clam transmissible cancer (bioRxiv).</title>
        <authorList>
            <person name="Hart S.F.M."/>
            <person name="Yonemitsu M.A."/>
            <person name="Giersch R.M."/>
            <person name="Beal B.F."/>
            <person name="Arriagada G."/>
            <person name="Davis B.W."/>
            <person name="Ostrander E.A."/>
            <person name="Goff S.P."/>
            <person name="Metzger M.J."/>
        </authorList>
    </citation>
    <scope>NUCLEOTIDE SEQUENCE</scope>
    <source>
        <strain evidence="2">MELC-2E11</strain>
        <tissue evidence="2">Siphon/mantle</tissue>
    </source>
</reference>
<dbReference type="EMBL" id="CP111018">
    <property type="protein sequence ID" value="WAR10728.1"/>
    <property type="molecule type" value="Genomic_DNA"/>
</dbReference>
<feature type="chain" id="PRO_5046565717" evidence="1">
    <location>
        <begin position="23"/>
        <end position="227"/>
    </location>
</feature>
<proteinExistence type="predicted"/>
<protein>
    <submittedName>
        <fullName evidence="2">Uncharacterized protein</fullName>
    </submittedName>
</protein>